<dbReference type="InParanoid" id="G3AKE9"/>
<evidence type="ECO:0000256" key="1">
    <source>
        <dbReference type="ARBA" id="ARBA00004141"/>
    </source>
</evidence>
<evidence type="ECO:0000256" key="6">
    <source>
        <dbReference type="ARBA" id="ARBA00023136"/>
    </source>
</evidence>
<comment type="similarity">
    <text evidence="2 8">Belongs to the DP1 family.</text>
</comment>
<dbReference type="GO" id="GO:0016020">
    <property type="term" value="C:membrane"/>
    <property type="evidence" value="ECO:0007669"/>
    <property type="project" value="UniProtKB-SubCell"/>
</dbReference>
<comment type="function">
    <text evidence="7">Required to generate and maintain the structure of the tubular endoplasmic reticulum network and the vacuole. Induces high curvature in membranes and causes membrane tubule formation. Involved in membrane/vesicle trafficking.</text>
</comment>
<dbReference type="RefSeq" id="XP_007374421.1">
    <property type="nucleotide sequence ID" value="XM_007374359.1"/>
</dbReference>
<organism evidence="10">
    <name type="scientific">Spathaspora passalidarum (strain NRRL Y-27907 / 11-Y1)</name>
    <dbReference type="NCBI Taxonomy" id="619300"/>
    <lineage>
        <taxon>Eukaryota</taxon>
        <taxon>Fungi</taxon>
        <taxon>Dikarya</taxon>
        <taxon>Ascomycota</taxon>
        <taxon>Saccharomycotina</taxon>
        <taxon>Pichiomycetes</taxon>
        <taxon>Debaryomycetaceae</taxon>
        <taxon>Spathaspora</taxon>
    </lineage>
</organism>
<dbReference type="STRING" id="619300.G3AKE9"/>
<dbReference type="GeneID" id="18869906"/>
<comment type="subcellular location">
    <subcellularLocation>
        <location evidence="1 8">Membrane</location>
        <topology evidence="1 8">Multi-pass membrane protein</topology>
    </subcellularLocation>
</comment>
<dbReference type="EMBL" id="GL996501">
    <property type="protein sequence ID" value="EGW32906.1"/>
    <property type="molecule type" value="Genomic_DNA"/>
</dbReference>
<keyword evidence="5 8" id="KW-1133">Transmembrane helix</keyword>
<proteinExistence type="inferred from homology"/>
<evidence type="ECO:0000256" key="5">
    <source>
        <dbReference type="ARBA" id="ARBA00022989"/>
    </source>
</evidence>
<dbReference type="GO" id="GO:0180020">
    <property type="term" value="F:membrane bending activity"/>
    <property type="evidence" value="ECO:0007669"/>
    <property type="project" value="EnsemblFungi"/>
</dbReference>
<feature type="transmembrane region" description="Helical" evidence="8">
    <location>
        <begin position="91"/>
        <end position="113"/>
    </location>
</feature>
<evidence type="ECO:0000256" key="2">
    <source>
        <dbReference type="ARBA" id="ARBA00008573"/>
    </source>
</evidence>
<keyword evidence="4 8" id="KW-0812">Transmembrane</keyword>
<dbReference type="GO" id="GO:0016192">
    <property type="term" value="P:vesicle-mediated transport"/>
    <property type="evidence" value="ECO:0007669"/>
    <property type="project" value="EnsemblFungi"/>
</dbReference>
<dbReference type="PANTHER" id="PTHR12300">
    <property type="entry name" value="HVA22-LIKE PROTEINS"/>
    <property type="match status" value="1"/>
</dbReference>
<dbReference type="GO" id="GO:0032581">
    <property type="term" value="P:ER-dependent peroxisome organization"/>
    <property type="evidence" value="ECO:0007669"/>
    <property type="project" value="EnsemblFungi"/>
</dbReference>
<dbReference type="OrthoDB" id="10009287at2759"/>
<sequence length="176" mass="19659">MSALPEQLKKYLTQVDDATSALPLLHHFESNTGLPRSYFVIGFTLFYFIMIFVNVGGLGQLLSNIVGLVIPGYYSLLALQTKTTKDDTQLLTYWVVFAFLNVIEFWSSAILYWMPFYFLFKAIFLVYTGVPAFGGANVVYLNVIKPLADPYFAANEDSVAKKIDEAAEAVSSSVHL</sequence>
<dbReference type="GO" id="GO:0051292">
    <property type="term" value="P:nuclear pore complex assembly"/>
    <property type="evidence" value="ECO:0007669"/>
    <property type="project" value="EnsemblFungi"/>
</dbReference>
<dbReference type="GO" id="GO:1990809">
    <property type="term" value="P:endoplasmic reticulum tubular network membrane organization"/>
    <property type="evidence" value="ECO:0007669"/>
    <property type="project" value="EnsemblFungi"/>
</dbReference>
<dbReference type="FunCoup" id="G3AKE9">
    <property type="interactions" value="362"/>
</dbReference>
<reference evidence="9 10" key="1">
    <citation type="journal article" date="2011" name="Proc. Natl. Acad. Sci. U.S.A.">
        <title>Comparative genomics of xylose-fermenting fungi for enhanced biofuel production.</title>
        <authorList>
            <person name="Wohlbach D.J."/>
            <person name="Kuo A."/>
            <person name="Sato T.K."/>
            <person name="Potts K.M."/>
            <person name="Salamov A.A."/>
            <person name="LaButti K.M."/>
            <person name="Sun H."/>
            <person name="Clum A."/>
            <person name="Pangilinan J.L."/>
            <person name="Lindquist E.A."/>
            <person name="Lucas S."/>
            <person name="Lapidus A."/>
            <person name="Jin M."/>
            <person name="Gunawan C."/>
            <person name="Balan V."/>
            <person name="Dale B.E."/>
            <person name="Jeffries T.W."/>
            <person name="Zinkel R."/>
            <person name="Barry K.W."/>
            <person name="Grigoriev I.V."/>
            <person name="Gasch A.P."/>
        </authorList>
    </citation>
    <scope>NUCLEOTIDE SEQUENCE [LARGE SCALE GENOMIC DNA]</scope>
    <source>
        <strain evidence="10">NRRL Y-27907 / 11-Y1</strain>
    </source>
</reference>
<dbReference type="AlphaFoldDB" id="G3AKE9"/>
<keyword evidence="6 8" id="KW-0472">Membrane</keyword>
<dbReference type="eggNOG" id="KOG1725">
    <property type="taxonomic scope" value="Eukaryota"/>
</dbReference>
<feature type="transmembrane region" description="Helical" evidence="8">
    <location>
        <begin position="61"/>
        <end position="79"/>
    </location>
</feature>
<dbReference type="Proteomes" id="UP000000709">
    <property type="component" value="Unassembled WGS sequence"/>
</dbReference>
<feature type="transmembrane region" description="Helical" evidence="8">
    <location>
        <begin position="37"/>
        <end position="55"/>
    </location>
</feature>
<dbReference type="GO" id="GO:0007033">
    <property type="term" value="P:vacuole organization"/>
    <property type="evidence" value="ECO:0007669"/>
    <property type="project" value="EnsemblFungi"/>
</dbReference>
<feature type="transmembrane region" description="Helical" evidence="8">
    <location>
        <begin position="119"/>
        <end position="141"/>
    </location>
</feature>
<dbReference type="GO" id="GO:0048309">
    <property type="term" value="P:endoplasmic reticulum inheritance"/>
    <property type="evidence" value="ECO:0007669"/>
    <property type="project" value="EnsemblFungi"/>
</dbReference>
<dbReference type="GO" id="GO:0005635">
    <property type="term" value="C:nuclear envelope"/>
    <property type="evidence" value="ECO:0007669"/>
    <property type="project" value="EnsemblFungi"/>
</dbReference>
<dbReference type="PANTHER" id="PTHR12300:SF161">
    <property type="entry name" value="RECEPTOR EXPRESSION-ENHANCING PROTEIN"/>
    <property type="match status" value="1"/>
</dbReference>
<keyword evidence="10" id="KW-1185">Reference proteome</keyword>
<name>G3AKE9_SPAPN</name>
<evidence type="ECO:0000256" key="7">
    <source>
        <dbReference type="ARBA" id="ARBA00045873"/>
    </source>
</evidence>
<gene>
    <name evidence="9" type="ORF">SPAPADRAFT_135616</name>
</gene>
<protein>
    <recommendedName>
        <fullName evidence="3 8">Protein YOP1</fullName>
    </recommendedName>
</protein>
<evidence type="ECO:0000256" key="3">
    <source>
        <dbReference type="ARBA" id="ARBA00019184"/>
    </source>
</evidence>
<evidence type="ECO:0000313" key="10">
    <source>
        <dbReference type="Proteomes" id="UP000000709"/>
    </source>
</evidence>
<accession>G3AKE9</accession>
<dbReference type="KEGG" id="spaa:SPAPADRAFT_135616"/>
<dbReference type="InterPro" id="IPR004345">
    <property type="entry name" value="TB2_DP1_HVA22"/>
</dbReference>
<evidence type="ECO:0000313" key="9">
    <source>
        <dbReference type="EMBL" id="EGW32906.1"/>
    </source>
</evidence>
<dbReference type="HOGENOM" id="CLU_028431_2_1_1"/>
<dbReference type="GO" id="GO:0034976">
    <property type="term" value="P:response to endoplasmic reticulum stress"/>
    <property type="evidence" value="ECO:0007669"/>
    <property type="project" value="EnsemblFungi"/>
</dbReference>
<dbReference type="GO" id="GO:0032153">
    <property type="term" value="C:cell division site"/>
    <property type="evidence" value="ECO:0007669"/>
    <property type="project" value="EnsemblFungi"/>
</dbReference>
<dbReference type="Pfam" id="PF03134">
    <property type="entry name" value="TB2_DP1_HVA22"/>
    <property type="match status" value="1"/>
</dbReference>
<dbReference type="GO" id="GO:0032541">
    <property type="term" value="C:cortical endoplasmic reticulum"/>
    <property type="evidence" value="ECO:0007669"/>
    <property type="project" value="EnsemblFungi"/>
</dbReference>
<evidence type="ECO:0000256" key="8">
    <source>
        <dbReference type="RuleBase" id="RU362006"/>
    </source>
</evidence>
<evidence type="ECO:0000256" key="4">
    <source>
        <dbReference type="ARBA" id="ARBA00022692"/>
    </source>
</evidence>
<dbReference type="OMA" id="DTQYWVV"/>